<dbReference type="GO" id="GO:0006298">
    <property type="term" value="P:mismatch repair"/>
    <property type="evidence" value="ECO:0007669"/>
    <property type="project" value="InterPro"/>
</dbReference>
<evidence type="ECO:0000313" key="6">
    <source>
        <dbReference type="EMBL" id="QFU97089.1"/>
    </source>
</evidence>
<keyword evidence="6" id="KW-0378">Hydrolase</keyword>
<evidence type="ECO:0000256" key="2">
    <source>
        <dbReference type="ARBA" id="ARBA00022840"/>
    </source>
</evidence>
<feature type="region of interest" description="Disordered" evidence="4">
    <location>
        <begin position="1"/>
        <end position="29"/>
    </location>
</feature>
<dbReference type="GO" id="GO:0005524">
    <property type="term" value="F:ATP binding"/>
    <property type="evidence" value="ECO:0007669"/>
    <property type="project" value="UniProtKB-KW"/>
</dbReference>
<dbReference type="RefSeq" id="WP_051136825.1">
    <property type="nucleotide sequence ID" value="NZ_BAABIH010000013.1"/>
</dbReference>
<dbReference type="AlphaFoldDB" id="A0A5P9Q6T4"/>
<evidence type="ECO:0000313" key="7">
    <source>
        <dbReference type="Proteomes" id="UP000326702"/>
    </source>
</evidence>
<dbReference type="Pfam" id="PF00488">
    <property type="entry name" value="MutS_V"/>
    <property type="match status" value="1"/>
</dbReference>
<dbReference type="GO" id="GO:0140664">
    <property type="term" value="F:ATP-dependent DNA damage sensor activity"/>
    <property type="evidence" value="ECO:0007669"/>
    <property type="project" value="InterPro"/>
</dbReference>
<dbReference type="PANTHER" id="PTHR11361">
    <property type="entry name" value="DNA MISMATCH REPAIR PROTEIN MUTS FAMILY MEMBER"/>
    <property type="match status" value="1"/>
</dbReference>
<keyword evidence="1" id="KW-0547">Nucleotide-binding</keyword>
<evidence type="ECO:0000256" key="3">
    <source>
        <dbReference type="ARBA" id="ARBA00023125"/>
    </source>
</evidence>
<name>A0A5P9Q6T4_9MICO</name>
<keyword evidence="6" id="KW-0540">Nuclease</keyword>
<dbReference type="SUPFAM" id="SSF52540">
    <property type="entry name" value="P-loop containing nucleoside triphosphate hydrolases"/>
    <property type="match status" value="1"/>
</dbReference>
<sequence>MSSVTTRAPGTFASVLHPGASAPPSRQASDDTLHDLALDQVRDRMVAATRTVGSIDMEALFASPLDDPDDVRYRQAVFADLRLEPVVRAVDGFEDLVKTVLMHENAASQAHYAQERDLWHLHAADAYVHAVTALATSLPAALEEAGASSDALAGLARHVQTHVASSDFAALRDRTARLVEGVADVRVDILVRGAKVTVARYDGETDLEQEVLETFARFRQDAQASHPRPLGSDLGLDHVQAAILGEVARLYPELFDDLASFAQEVPDVVEPVLRRAAGELLFYTTYLELLRPLEAAGLATCLPDVSTTKALHVRDTYDLALARVRASEHKPVVTNDLELHGEERIVVISGPNQGGKTTAARTFGQLHHLAALGCPVPGRDAQVFLADRVLTQFEREESLDSLEGRLGTDLARMHRLLDAATPRSVVVLNEVFSSTTLEDARFLTRTVLERLIELDVLAVCVTFIDAMSRLGPQTVSVVAQVDPDDPTRRTLRLERREADGRAYALALAAKYGLTQEHLGRRLGGGGASDTENPGTEVAS</sequence>
<dbReference type="GO" id="GO:0005829">
    <property type="term" value="C:cytosol"/>
    <property type="evidence" value="ECO:0007669"/>
    <property type="project" value="TreeGrafter"/>
</dbReference>
<dbReference type="PANTHER" id="PTHR11361:SF34">
    <property type="entry name" value="DNA MISMATCH REPAIR PROTEIN MSH1, MITOCHONDRIAL"/>
    <property type="match status" value="1"/>
</dbReference>
<dbReference type="KEGG" id="lxl:KDY119_00583"/>
<organism evidence="6 7">
    <name type="scientific">Luteimicrobium xylanilyticum</name>
    <dbReference type="NCBI Taxonomy" id="1133546"/>
    <lineage>
        <taxon>Bacteria</taxon>
        <taxon>Bacillati</taxon>
        <taxon>Actinomycetota</taxon>
        <taxon>Actinomycetes</taxon>
        <taxon>Micrococcales</taxon>
        <taxon>Luteimicrobium</taxon>
    </lineage>
</organism>
<evidence type="ECO:0000256" key="4">
    <source>
        <dbReference type="SAM" id="MobiDB-lite"/>
    </source>
</evidence>
<keyword evidence="2" id="KW-0067">ATP-binding</keyword>
<dbReference type="GO" id="GO:0004519">
    <property type="term" value="F:endonuclease activity"/>
    <property type="evidence" value="ECO:0007669"/>
    <property type="project" value="UniProtKB-KW"/>
</dbReference>
<dbReference type="InterPro" id="IPR045076">
    <property type="entry name" value="MutS"/>
</dbReference>
<keyword evidence="6" id="KW-0255">Endonuclease</keyword>
<proteinExistence type="predicted"/>
<gene>
    <name evidence="6" type="ORF">KDY119_00583</name>
</gene>
<evidence type="ECO:0000259" key="5">
    <source>
        <dbReference type="SMART" id="SM00534"/>
    </source>
</evidence>
<reference evidence="6 7" key="1">
    <citation type="submission" date="2019-10" db="EMBL/GenBank/DDBJ databases">
        <title>Genome sequence of Luteimicrobium xylanilyticum HY-24.</title>
        <authorList>
            <person name="Kim D.Y."/>
            <person name="Park H.-Y."/>
        </authorList>
    </citation>
    <scope>NUCLEOTIDE SEQUENCE [LARGE SCALE GENOMIC DNA]</scope>
    <source>
        <strain evidence="6 7">HY-24</strain>
    </source>
</reference>
<protein>
    <submittedName>
        <fullName evidence="6">Endonuclease MutS2</fullName>
    </submittedName>
</protein>
<dbReference type="InterPro" id="IPR000432">
    <property type="entry name" value="DNA_mismatch_repair_MutS_C"/>
</dbReference>
<keyword evidence="3" id="KW-0238">DNA-binding</keyword>
<dbReference type="Proteomes" id="UP000326702">
    <property type="component" value="Chromosome"/>
</dbReference>
<dbReference type="GO" id="GO:0030983">
    <property type="term" value="F:mismatched DNA binding"/>
    <property type="evidence" value="ECO:0007669"/>
    <property type="project" value="InterPro"/>
</dbReference>
<dbReference type="EMBL" id="CP045529">
    <property type="protein sequence ID" value="QFU97089.1"/>
    <property type="molecule type" value="Genomic_DNA"/>
</dbReference>
<feature type="domain" description="DNA mismatch repair proteins mutS family" evidence="5">
    <location>
        <begin position="343"/>
        <end position="519"/>
    </location>
</feature>
<dbReference type="OrthoDB" id="9808166at2"/>
<keyword evidence="7" id="KW-1185">Reference proteome</keyword>
<dbReference type="InterPro" id="IPR027417">
    <property type="entry name" value="P-loop_NTPase"/>
</dbReference>
<dbReference type="Gene3D" id="3.40.50.300">
    <property type="entry name" value="P-loop containing nucleotide triphosphate hydrolases"/>
    <property type="match status" value="1"/>
</dbReference>
<evidence type="ECO:0000256" key="1">
    <source>
        <dbReference type="ARBA" id="ARBA00022741"/>
    </source>
</evidence>
<dbReference type="SMART" id="SM00534">
    <property type="entry name" value="MUTSac"/>
    <property type="match status" value="1"/>
</dbReference>
<accession>A0A5P9Q6T4</accession>